<dbReference type="EMBL" id="CAXLJM020000049">
    <property type="protein sequence ID" value="CAL8113461.1"/>
    <property type="molecule type" value="Genomic_DNA"/>
</dbReference>
<evidence type="ECO:0000313" key="3">
    <source>
        <dbReference type="Proteomes" id="UP001642540"/>
    </source>
</evidence>
<comment type="caution">
    <text evidence="2">The sequence shown here is derived from an EMBL/GenBank/DDBJ whole genome shotgun (WGS) entry which is preliminary data.</text>
</comment>
<dbReference type="InterPro" id="IPR012337">
    <property type="entry name" value="RNaseH-like_sf"/>
</dbReference>
<evidence type="ECO:0008006" key="4">
    <source>
        <dbReference type="Google" id="ProtNLM"/>
    </source>
</evidence>
<dbReference type="Proteomes" id="UP001642540">
    <property type="component" value="Unassembled WGS sequence"/>
</dbReference>
<reference evidence="2 3" key="1">
    <citation type="submission" date="2024-08" db="EMBL/GenBank/DDBJ databases">
        <authorList>
            <person name="Cucini C."/>
            <person name="Frati F."/>
        </authorList>
    </citation>
    <scope>NUCLEOTIDE SEQUENCE [LARGE SCALE GENOMIC DNA]</scope>
</reference>
<evidence type="ECO:0000313" key="2">
    <source>
        <dbReference type="EMBL" id="CAL8126940.1"/>
    </source>
</evidence>
<dbReference type="InterPro" id="IPR036397">
    <property type="entry name" value="RNaseH_sf"/>
</dbReference>
<accession>A0ABP1RG51</accession>
<gene>
    <name evidence="1" type="ORF">ODALV1_LOCUS16028</name>
    <name evidence="2" type="ORF">ODALV1_LOCUS21625</name>
</gene>
<sequence length="311" mass="35398">MDIAEAQQAVLNWATTANSYDKLGFLLALSQSFGMEEIHHGKNIMANVLKKESNRKRGWVGPNPVDSFNKRKRLLSSSEGYNPTTHFKPSFSLPRALSGVARLRGAKVAVVDSSMDSLYVADVYHRPSSFVVNRHTLAANGIGTLDLQHGLPMHLVTSQLRDAMFESLVIYFGGTTDFSSVDLDVTEFLTFNLQQFYRRSHENGMDTQPMSLRDMYFLGFNEDFQGNKVHSAETDAQATVKVFVRGYVRRNLQKMTRNDPHYFECFNDAKALKKMDAIGMFYCNRDKKFKNWKESTCKCSSCSSLFVWNRK</sequence>
<protein>
    <recommendedName>
        <fullName evidence="4">Exonuclease domain-containing protein</fullName>
    </recommendedName>
</protein>
<name>A0ABP1RG51_9HEXA</name>
<dbReference type="SUPFAM" id="SSF53098">
    <property type="entry name" value="Ribonuclease H-like"/>
    <property type="match status" value="1"/>
</dbReference>
<dbReference type="EMBL" id="CAXLJM020000072">
    <property type="protein sequence ID" value="CAL8126940.1"/>
    <property type="molecule type" value="Genomic_DNA"/>
</dbReference>
<organism evidence="2 3">
    <name type="scientific">Orchesella dallaii</name>
    <dbReference type="NCBI Taxonomy" id="48710"/>
    <lineage>
        <taxon>Eukaryota</taxon>
        <taxon>Metazoa</taxon>
        <taxon>Ecdysozoa</taxon>
        <taxon>Arthropoda</taxon>
        <taxon>Hexapoda</taxon>
        <taxon>Collembola</taxon>
        <taxon>Entomobryomorpha</taxon>
        <taxon>Entomobryoidea</taxon>
        <taxon>Orchesellidae</taxon>
        <taxon>Orchesellinae</taxon>
        <taxon>Orchesella</taxon>
    </lineage>
</organism>
<keyword evidence="3" id="KW-1185">Reference proteome</keyword>
<proteinExistence type="predicted"/>
<evidence type="ECO:0000313" key="1">
    <source>
        <dbReference type="EMBL" id="CAL8113461.1"/>
    </source>
</evidence>
<dbReference type="Gene3D" id="3.30.420.10">
    <property type="entry name" value="Ribonuclease H-like superfamily/Ribonuclease H"/>
    <property type="match status" value="1"/>
</dbReference>